<dbReference type="InterPro" id="IPR029063">
    <property type="entry name" value="SAM-dependent_MTases_sf"/>
</dbReference>
<dbReference type="PANTHER" id="PTHR20974:SF0">
    <property type="entry name" value="UPF0585 PROTEIN CG18661"/>
    <property type="match status" value="1"/>
</dbReference>
<sequence length="208" mass="23995">MEKPCSAAAERNKAAILAVLKDVLADCKRVLEFGSGTGQHAVYFAREMPWIQWQTGDRKQQHRTILAWLADAKLLNCAKPLNLEVDAKQWDCSEYDVIFTANTLHILSWSQVKRFFEKVDQHLEKQGKFVIYGPFNYQGKFTSISNAEFDAVLKENNLLSGIRDFEKVIDLAKSYRLDLAEDVKMPANNRLLILERKIKYFKVECECE</sequence>
<proteinExistence type="predicted"/>
<evidence type="ECO:0000313" key="2">
    <source>
        <dbReference type="Proteomes" id="UP000422232"/>
    </source>
</evidence>
<evidence type="ECO:0000313" key="1">
    <source>
        <dbReference type="EMBL" id="QGO04376.1"/>
    </source>
</evidence>
<dbReference type="RefSeq" id="WP_016210094.1">
    <property type="nucleotide sequence ID" value="NZ_CP012413.1"/>
</dbReference>
<dbReference type="PANTHER" id="PTHR20974">
    <property type="entry name" value="UPF0585 PROTEIN CG18661"/>
    <property type="match status" value="1"/>
</dbReference>
<keyword evidence="2" id="KW-1185">Reference proteome</keyword>
<dbReference type="InterPro" id="IPR010342">
    <property type="entry name" value="DUF938"/>
</dbReference>
<name>A0A9Q5VCM8_PISSA</name>
<dbReference type="EMBL" id="CP038908">
    <property type="protein sequence ID" value="QGO04376.1"/>
    <property type="molecule type" value="Genomic_DNA"/>
</dbReference>
<reference evidence="1 2" key="1">
    <citation type="submission" date="2019-04" db="EMBL/GenBank/DDBJ databases">
        <title>Complete genome sequencing of Piscirickettsia salmonis strain Psal-009.</title>
        <authorList>
            <person name="Schober I."/>
            <person name="Bunk B."/>
            <person name="Sproer C."/>
            <person name="Carril G.P."/>
            <person name="Riedel T."/>
            <person name="Flores-Herrera P.A."/>
            <person name="Nourdin-Galindo G."/>
            <person name="Marshall S.H."/>
            <person name="Overmann J."/>
        </authorList>
    </citation>
    <scope>NUCLEOTIDE SEQUENCE [LARGE SCALE GENOMIC DNA]</scope>
    <source>
        <strain evidence="1 2">Psal-009</strain>
    </source>
</reference>
<dbReference type="Gene3D" id="3.40.50.150">
    <property type="entry name" value="Vaccinia Virus protein VP39"/>
    <property type="match status" value="1"/>
</dbReference>
<dbReference type="Pfam" id="PF06080">
    <property type="entry name" value="DUF938"/>
    <property type="match status" value="1"/>
</dbReference>
<dbReference type="GeneID" id="66739437"/>
<dbReference type="Proteomes" id="UP000422232">
    <property type="component" value="Chromosome"/>
</dbReference>
<organism evidence="1 2">
    <name type="scientific">Piscirickettsia salmonis</name>
    <dbReference type="NCBI Taxonomy" id="1238"/>
    <lineage>
        <taxon>Bacteria</taxon>
        <taxon>Pseudomonadati</taxon>
        <taxon>Pseudomonadota</taxon>
        <taxon>Gammaproteobacteria</taxon>
        <taxon>Thiotrichales</taxon>
        <taxon>Piscirickettsiaceae</taxon>
        <taxon>Piscirickettsia</taxon>
    </lineage>
</organism>
<gene>
    <name evidence="1" type="ORF">Psal009_00236</name>
</gene>
<dbReference type="AlphaFoldDB" id="A0A9Q5VCM8"/>
<protein>
    <submittedName>
        <fullName evidence="1">Uncharacterized protein</fullName>
    </submittedName>
</protein>
<accession>A0A9Q5VCM8</accession>
<dbReference type="SUPFAM" id="SSF53335">
    <property type="entry name" value="S-adenosyl-L-methionine-dependent methyltransferases"/>
    <property type="match status" value="1"/>
</dbReference>